<dbReference type="AlphaFoldDB" id="A0A0A9EWI9"/>
<name>A0A0A9EWI9_ARUDO</name>
<reference evidence="1" key="2">
    <citation type="journal article" date="2015" name="Data Brief">
        <title>Shoot transcriptome of the giant reed, Arundo donax.</title>
        <authorList>
            <person name="Barrero R.A."/>
            <person name="Guerrero F.D."/>
            <person name="Moolhuijzen P."/>
            <person name="Goolsby J.A."/>
            <person name="Tidwell J."/>
            <person name="Bellgard S.E."/>
            <person name="Bellgard M.I."/>
        </authorList>
    </citation>
    <scope>NUCLEOTIDE SEQUENCE</scope>
    <source>
        <tissue evidence="1">Shoot tissue taken approximately 20 cm above the soil surface</tissue>
    </source>
</reference>
<proteinExistence type="predicted"/>
<reference evidence="1" key="1">
    <citation type="submission" date="2014-09" db="EMBL/GenBank/DDBJ databases">
        <authorList>
            <person name="Magalhaes I.L.F."/>
            <person name="Oliveira U."/>
            <person name="Santos F.R."/>
            <person name="Vidigal T.H.D.A."/>
            <person name="Brescovit A.D."/>
            <person name="Santos A.J."/>
        </authorList>
    </citation>
    <scope>NUCLEOTIDE SEQUENCE</scope>
    <source>
        <tissue evidence="1">Shoot tissue taken approximately 20 cm above the soil surface</tissue>
    </source>
</reference>
<protein>
    <submittedName>
        <fullName evidence="1">Uncharacterized protein</fullName>
    </submittedName>
</protein>
<evidence type="ECO:0000313" key="1">
    <source>
        <dbReference type="EMBL" id="JAE02241.1"/>
    </source>
</evidence>
<dbReference type="EMBL" id="GBRH01195655">
    <property type="protein sequence ID" value="JAE02241.1"/>
    <property type="molecule type" value="Transcribed_RNA"/>
</dbReference>
<accession>A0A0A9EWI9</accession>
<organism evidence="1">
    <name type="scientific">Arundo donax</name>
    <name type="common">Giant reed</name>
    <name type="synonym">Donax arundinaceus</name>
    <dbReference type="NCBI Taxonomy" id="35708"/>
    <lineage>
        <taxon>Eukaryota</taxon>
        <taxon>Viridiplantae</taxon>
        <taxon>Streptophyta</taxon>
        <taxon>Embryophyta</taxon>
        <taxon>Tracheophyta</taxon>
        <taxon>Spermatophyta</taxon>
        <taxon>Magnoliopsida</taxon>
        <taxon>Liliopsida</taxon>
        <taxon>Poales</taxon>
        <taxon>Poaceae</taxon>
        <taxon>PACMAD clade</taxon>
        <taxon>Arundinoideae</taxon>
        <taxon>Arundineae</taxon>
        <taxon>Arundo</taxon>
    </lineage>
</organism>
<sequence>MALDKVQRTVILRIGVVLQAEKIALLLHTTFFFHK</sequence>